<dbReference type="InterPro" id="IPR036397">
    <property type="entry name" value="RNaseH_sf"/>
</dbReference>
<dbReference type="PANTHER" id="PTHR35004">
    <property type="entry name" value="TRANSPOSASE RV3428C-RELATED"/>
    <property type="match status" value="1"/>
</dbReference>
<sequence length="457" mass="52971">MITQRDREAVALKRFSLISPVLNGQVQSHKQYFEEVCAKPIDMPHYGVKNYSPKTLGCWYALYLKEGIDALKPKGRSDQGQSRRINSSVGDAIVKKIAKFPRITKHLLYYELIKDGIFTPKDISLATFYRYLSGNPYLLEGENREHSTKEFKRFSHAYVNELWQTDIMYGPYIKTGHKKEKTYLVAYIDDASRLITHASFSLQQNFQALRATFKEAILHRGIPKLLYTDNGKIYRCNQLEMICASVGISLLHAKPYTPTSKGKIERFFNTVRMRFLSCLDIDSITDLEDLNQRFSKWLLEDYQCKAHSSIGMSPLDFFMSQADRIKLFNNPSLLEEHFLIRVKRKIHHDATLTIDSILFETDRGLANRSLEVRYDPTWLENSSKSLLLFDKDRQVGIARVVNFYDNSRVKRKSTSSEAPKSKLLPINEEREELQESKSGVSFMNLMEEVHIKKKEGM</sequence>
<protein>
    <submittedName>
        <fullName evidence="2">Transposase InsO family protein</fullName>
    </submittedName>
</protein>
<dbReference type="Pfam" id="PF00665">
    <property type="entry name" value="rve"/>
    <property type="match status" value="1"/>
</dbReference>
<dbReference type="InterPro" id="IPR012337">
    <property type="entry name" value="RNaseH-like_sf"/>
</dbReference>
<dbReference type="EMBL" id="JAFBEE010000027">
    <property type="protein sequence ID" value="MBM7616190.1"/>
    <property type="molecule type" value="Genomic_DNA"/>
</dbReference>
<dbReference type="Proteomes" id="UP001314796">
    <property type="component" value="Unassembled WGS sequence"/>
</dbReference>
<dbReference type="PANTHER" id="PTHR35004:SF6">
    <property type="entry name" value="TRANSPOSASE"/>
    <property type="match status" value="1"/>
</dbReference>
<proteinExistence type="predicted"/>
<dbReference type="InterPro" id="IPR001584">
    <property type="entry name" value="Integrase_cat-core"/>
</dbReference>
<dbReference type="SUPFAM" id="SSF46689">
    <property type="entry name" value="Homeodomain-like"/>
    <property type="match status" value="1"/>
</dbReference>
<dbReference type="PROSITE" id="PS50994">
    <property type="entry name" value="INTEGRASE"/>
    <property type="match status" value="1"/>
</dbReference>
<evidence type="ECO:0000259" key="1">
    <source>
        <dbReference type="PROSITE" id="PS50994"/>
    </source>
</evidence>
<evidence type="ECO:0000313" key="3">
    <source>
        <dbReference type="Proteomes" id="UP001314796"/>
    </source>
</evidence>
<dbReference type="RefSeq" id="WP_204404164.1">
    <property type="nucleotide sequence ID" value="NZ_JAFBEE010000027.1"/>
</dbReference>
<evidence type="ECO:0000313" key="2">
    <source>
        <dbReference type="EMBL" id="MBM7616190.1"/>
    </source>
</evidence>
<organism evidence="2 3">
    <name type="scientific">Alkaliphilus hydrothermalis</name>
    <dbReference type="NCBI Taxonomy" id="1482730"/>
    <lineage>
        <taxon>Bacteria</taxon>
        <taxon>Bacillati</taxon>
        <taxon>Bacillota</taxon>
        <taxon>Clostridia</taxon>
        <taxon>Peptostreptococcales</taxon>
        <taxon>Natronincolaceae</taxon>
        <taxon>Alkaliphilus</taxon>
    </lineage>
</organism>
<dbReference type="Gene3D" id="3.30.420.10">
    <property type="entry name" value="Ribonuclease H-like superfamily/Ribonuclease H"/>
    <property type="match status" value="1"/>
</dbReference>
<keyword evidence="3" id="KW-1185">Reference proteome</keyword>
<comment type="caution">
    <text evidence="2">The sequence shown here is derived from an EMBL/GenBank/DDBJ whole genome shotgun (WGS) entry which is preliminary data.</text>
</comment>
<name>A0ABS2NT99_9FIRM</name>
<reference evidence="2 3" key="1">
    <citation type="submission" date="2021-01" db="EMBL/GenBank/DDBJ databases">
        <title>Genomic Encyclopedia of Type Strains, Phase IV (KMG-IV): sequencing the most valuable type-strain genomes for metagenomic binning, comparative biology and taxonomic classification.</title>
        <authorList>
            <person name="Goeker M."/>
        </authorList>
    </citation>
    <scope>NUCLEOTIDE SEQUENCE [LARGE SCALE GENOMIC DNA]</scope>
    <source>
        <strain evidence="2 3">DSM 25890</strain>
    </source>
</reference>
<dbReference type="InterPro" id="IPR009057">
    <property type="entry name" value="Homeodomain-like_sf"/>
</dbReference>
<feature type="domain" description="Integrase catalytic" evidence="1">
    <location>
        <begin position="154"/>
        <end position="322"/>
    </location>
</feature>
<gene>
    <name evidence="2" type="ORF">JOC73_002772</name>
</gene>
<dbReference type="SUPFAM" id="SSF53098">
    <property type="entry name" value="Ribonuclease H-like"/>
    <property type="match status" value="1"/>
</dbReference>
<accession>A0ABS2NT99</accession>